<dbReference type="InterPro" id="IPR012336">
    <property type="entry name" value="Thioredoxin-like_fold"/>
</dbReference>
<keyword evidence="7" id="KW-0812">Transmembrane</keyword>
<feature type="domain" description="Thioredoxin-like fold" evidence="8">
    <location>
        <begin position="160"/>
        <end position="318"/>
    </location>
</feature>
<evidence type="ECO:0000256" key="4">
    <source>
        <dbReference type="ARBA" id="ARBA00023157"/>
    </source>
</evidence>
<keyword evidence="9" id="KW-0413">Isomerase</keyword>
<evidence type="ECO:0000256" key="1">
    <source>
        <dbReference type="ARBA" id="ARBA00005791"/>
    </source>
</evidence>
<dbReference type="AlphaFoldDB" id="A0A846N4Q5"/>
<evidence type="ECO:0000256" key="2">
    <source>
        <dbReference type="ARBA" id="ARBA00022729"/>
    </source>
</evidence>
<evidence type="ECO:0000259" key="8">
    <source>
        <dbReference type="Pfam" id="PF13462"/>
    </source>
</evidence>
<keyword evidence="4" id="KW-1015">Disulfide bond</keyword>
<feature type="region of interest" description="Disordered" evidence="6">
    <location>
        <begin position="88"/>
        <end position="107"/>
    </location>
</feature>
<keyword evidence="2" id="KW-0732">Signal</keyword>
<dbReference type="EMBL" id="JAASRM010000001">
    <property type="protein sequence ID" value="NIK90172.1"/>
    <property type="molecule type" value="Genomic_DNA"/>
</dbReference>
<dbReference type="Gene3D" id="3.40.30.10">
    <property type="entry name" value="Glutaredoxin"/>
    <property type="match status" value="1"/>
</dbReference>
<feature type="transmembrane region" description="Helical" evidence="7">
    <location>
        <begin position="122"/>
        <end position="140"/>
    </location>
</feature>
<dbReference type="Gene3D" id="1.10.1510.10">
    <property type="entry name" value="Uncharacterised protein YqeY/AIM41 PF09424, N-terminal domain"/>
    <property type="match status" value="1"/>
</dbReference>
<comment type="caution">
    <text evidence="9">The sequence shown here is derived from an EMBL/GenBank/DDBJ whole genome shotgun (WGS) entry which is preliminary data.</text>
</comment>
<evidence type="ECO:0000256" key="7">
    <source>
        <dbReference type="SAM" id="Phobius"/>
    </source>
</evidence>
<evidence type="ECO:0000313" key="10">
    <source>
        <dbReference type="Proteomes" id="UP000570514"/>
    </source>
</evidence>
<keyword evidence="7" id="KW-1133">Transmembrane helix</keyword>
<keyword evidence="3" id="KW-0560">Oxidoreductase</keyword>
<name>A0A846N4Q5_9PROT</name>
<comment type="similarity">
    <text evidence="1">Belongs to the thioredoxin family. DsbA subfamily.</text>
</comment>
<dbReference type="GO" id="GO:0016853">
    <property type="term" value="F:isomerase activity"/>
    <property type="evidence" value="ECO:0007669"/>
    <property type="project" value="UniProtKB-KW"/>
</dbReference>
<evidence type="ECO:0000313" key="9">
    <source>
        <dbReference type="EMBL" id="NIK90172.1"/>
    </source>
</evidence>
<gene>
    <name evidence="9" type="ORF">FHS83_003490</name>
</gene>
<evidence type="ECO:0000256" key="6">
    <source>
        <dbReference type="SAM" id="MobiDB-lite"/>
    </source>
</evidence>
<dbReference type="PANTHER" id="PTHR13887:SF14">
    <property type="entry name" value="DISULFIDE BOND FORMATION PROTEIN D"/>
    <property type="match status" value="1"/>
</dbReference>
<dbReference type="InterPro" id="IPR042184">
    <property type="entry name" value="YqeY/Aim41_N"/>
</dbReference>
<dbReference type="PANTHER" id="PTHR13887">
    <property type="entry name" value="GLUTATHIONE S-TRANSFERASE KAPPA"/>
    <property type="match status" value="1"/>
</dbReference>
<sequence>MALKDQVNDALNATPPESTARLETLRAVLAASGGGSDAEVQAALTRQISERESKAATFSAAGQADAARAERAEIDALRGLLRLAVTNTAPATPKKAPKAPKPAEQTAAEPAAKPALLSSKQLIIAGVVVAVIAVAGYFALKPKDESAASGGAVTVEVKAEDRTQGDPKAPIMMIEYAAPQCPHCARFNSTVMPRIKEEYIDKGKVFYILRIYPLGPTDGAIEGIARLCLPKDKYFQFIDLMFRNQPKWDPDGYQIPDVGGAVKQLAAIMGVSPDQADRCMTDPNEQARINAVSNEAVTRYNITGTPTFIINGTIVSTAEATYPQLKSRFDAILAKK</sequence>
<keyword evidence="7" id="KW-0472">Membrane</keyword>
<dbReference type="RefSeq" id="WP_167084511.1">
    <property type="nucleotide sequence ID" value="NZ_BAAADC010000001.1"/>
</dbReference>
<evidence type="ECO:0000256" key="3">
    <source>
        <dbReference type="ARBA" id="ARBA00023002"/>
    </source>
</evidence>
<dbReference type="Proteomes" id="UP000570514">
    <property type="component" value="Unassembled WGS sequence"/>
</dbReference>
<keyword evidence="5" id="KW-0676">Redox-active center</keyword>
<dbReference type="InterPro" id="IPR036249">
    <property type="entry name" value="Thioredoxin-like_sf"/>
</dbReference>
<proteinExistence type="inferred from homology"/>
<accession>A0A846N4Q5</accession>
<evidence type="ECO:0000256" key="5">
    <source>
        <dbReference type="ARBA" id="ARBA00023284"/>
    </source>
</evidence>
<dbReference type="GO" id="GO:0016491">
    <property type="term" value="F:oxidoreductase activity"/>
    <property type="evidence" value="ECO:0007669"/>
    <property type="project" value="UniProtKB-KW"/>
</dbReference>
<dbReference type="Pfam" id="PF13462">
    <property type="entry name" value="Thioredoxin_4"/>
    <property type="match status" value="1"/>
</dbReference>
<protein>
    <submittedName>
        <fullName evidence="9">Protein-disulfide isomerase/uncharacterized protein YciI</fullName>
    </submittedName>
</protein>
<reference evidence="9 10" key="1">
    <citation type="submission" date="2020-03" db="EMBL/GenBank/DDBJ databases">
        <title>Genomic Encyclopedia of Type Strains, Phase IV (KMG-IV): sequencing the most valuable type-strain genomes for metagenomic binning, comparative biology and taxonomic classification.</title>
        <authorList>
            <person name="Goeker M."/>
        </authorList>
    </citation>
    <scope>NUCLEOTIDE SEQUENCE [LARGE SCALE GENOMIC DNA]</scope>
    <source>
        <strain evidence="9 10">DSM 19867</strain>
    </source>
</reference>
<organism evidence="9 10">
    <name type="scientific">Rhizomicrobium palustre</name>
    <dbReference type="NCBI Taxonomy" id="189966"/>
    <lineage>
        <taxon>Bacteria</taxon>
        <taxon>Pseudomonadati</taxon>
        <taxon>Pseudomonadota</taxon>
        <taxon>Alphaproteobacteria</taxon>
        <taxon>Micropepsales</taxon>
        <taxon>Micropepsaceae</taxon>
        <taxon>Rhizomicrobium</taxon>
    </lineage>
</organism>
<keyword evidence="10" id="KW-1185">Reference proteome</keyword>
<dbReference type="SUPFAM" id="SSF52833">
    <property type="entry name" value="Thioredoxin-like"/>
    <property type="match status" value="1"/>
</dbReference>